<dbReference type="InterPro" id="IPR045103">
    <property type="entry name" value="RNF5/RNF185-like"/>
</dbReference>
<dbReference type="EC" id="2.3.2.27" evidence="16"/>
<keyword evidence="6" id="KW-0540">Nuclease</keyword>
<evidence type="ECO:0000256" key="10">
    <source>
        <dbReference type="ARBA" id="ARBA00022786"/>
    </source>
</evidence>
<comment type="pathway">
    <text evidence="3 16">Protein modification; protein ubiquitination.</text>
</comment>
<organism evidence="19 20">
    <name type="scientific">Mikania micrantha</name>
    <name type="common">bitter vine</name>
    <dbReference type="NCBI Taxonomy" id="192012"/>
    <lineage>
        <taxon>Eukaryota</taxon>
        <taxon>Viridiplantae</taxon>
        <taxon>Streptophyta</taxon>
        <taxon>Embryophyta</taxon>
        <taxon>Tracheophyta</taxon>
        <taxon>Spermatophyta</taxon>
        <taxon>Magnoliopsida</taxon>
        <taxon>eudicotyledons</taxon>
        <taxon>Gunneridae</taxon>
        <taxon>Pentapetalae</taxon>
        <taxon>asterids</taxon>
        <taxon>campanulids</taxon>
        <taxon>Asterales</taxon>
        <taxon>Asteraceae</taxon>
        <taxon>Asteroideae</taxon>
        <taxon>Heliantheae alliance</taxon>
        <taxon>Eupatorieae</taxon>
        <taxon>Mikania</taxon>
    </lineage>
</organism>
<dbReference type="CDD" id="cd09274">
    <property type="entry name" value="RNase_HI_RT_Ty3"/>
    <property type="match status" value="1"/>
</dbReference>
<keyword evidence="12 16" id="KW-0862">Zinc</keyword>
<dbReference type="OrthoDB" id="6270329at2759"/>
<dbReference type="Pfam" id="PF00097">
    <property type="entry name" value="zf-C3HC4"/>
    <property type="match status" value="1"/>
</dbReference>
<name>A0A5N6NKT4_9ASTR</name>
<comment type="function">
    <text evidence="16">E3 ubiquitin-protein ligase.</text>
</comment>
<dbReference type="PROSITE" id="PS50089">
    <property type="entry name" value="ZF_RING_2"/>
    <property type="match status" value="1"/>
</dbReference>
<protein>
    <recommendedName>
        <fullName evidence="16">E3 ubiquitin-protein ligase RMA</fullName>
        <ecNumber evidence="16">2.3.2.27</ecNumber>
    </recommendedName>
    <alternativeName>
        <fullName evidence="16">Protein RING membrane-anchor</fullName>
    </alternativeName>
    <alternativeName>
        <fullName evidence="16">RING-type E3 ubiquitin transferase RMA</fullName>
    </alternativeName>
</protein>
<keyword evidence="5" id="KW-0548">Nucleotidyltransferase</keyword>
<keyword evidence="7 16" id="KW-0479">Metal-binding</keyword>
<gene>
    <name evidence="19" type="ORF">E3N88_18440</name>
</gene>
<dbReference type="InterPro" id="IPR017907">
    <property type="entry name" value="Znf_RING_CS"/>
</dbReference>
<dbReference type="Gene3D" id="3.30.40.10">
    <property type="entry name" value="Zinc/RING finger domain, C3HC4 (zinc finger)"/>
    <property type="match status" value="1"/>
</dbReference>
<dbReference type="GO" id="GO:0016787">
    <property type="term" value="F:hydrolase activity"/>
    <property type="evidence" value="ECO:0007669"/>
    <property type="project" value="UniProtKB-KW"/>
</dbReference>
<dbReference type="PANTHER" id="PTHR12313">
    <property type="entry name" value="E3 UBIQUITIN-PROTEIN LIGASE RNF5-RELATED"/>
    <property type="match status" value="1"/>
</dbReference>
<evidence type="ECO:0000256" key="5">
    <source>
        <dbReference type="ARBA" id="ARBA00022695"/>
    </source>
</evidence>
<dbReference type="InterPro" id="IPR043502">
    <property type="entry name" value="DNA/RNA_pol_sf"/>
</dbReference>
<dbReference type="GO" id="GO:0016567">
    <property type="term" value="P:protein ubiquitination"/>
    <property type="evidence" value="ECO:0007669"/>
    <property type="project" value="UniProtKB-UniPathway"/>
</dbReference>
<dbReference type="GO" id="GO:0004519">
    <property type="term" value="F:endonuclease activity"/>
    <property type="evidence" value="ECO:0007669"/>
    <property type="project" value="UniProtKB-KW"/>
</dbReference>
<evidence type="ECO:0000313" key="20">
    <source>
        <dbReference type="Proteomes" id="UP000326396"/>
    </source>
</evidence>
<keyword evidence="11" id="KW-0378">Hydrolase</keyword>
<comment type="catalytic activity">
    <reaction evidence="1 16">
        <text>S-ubiquitinyl-[E2 ubiquitin-conjugating enzyme]-L-cysteine + [acceptor protein]-L-lysine = [E2 ubiquitin-conjugating enzyme]-L-cysteine + N(6)-ubiquitinyl-[acceptor protein]-L-lysine.</text>
        <dbReference type="EC" id="2.3.2.27"/>
    </reaction>
</comment>
<dbReference type="SUPFAM" id="SSF56672">
    <property type="entry name" value="DNA/RNA polymerases"/>
    <property type="match status" value="1"/>
</dbReference>
<dbReference type="PROSITE" id="PS00518">
    <property type="entry name" value="ZF_RING_1"/>
    <property type="match status" value="1"/>
</dbReference>
<comment type="caution">
    <text evidence="19">The sequence shown here is derived from an EMBL/GenBank/DDBJ whole genome shotgun (WGS) entry which is preliminary data.</text>
</comment>
<dbReference type="GO" id="GO:0061630">
    <property type="term" value="F:ubiquitin protein ligase activity"/>
    <property type="evidence" value="ECO:0007669"/>
    <property type="project" value="UniProtKB-UniRule"/>
</dbReference>
<evidence type="ECO:0000256" key="16">
    <source>
        <dbReference type="RuleBase" id="RU369090"/>
    </source>
</evidence>
<evidence type="ECO:0000256" key="12">
    <source>
        <dbReference type="ARBA" id="ARBA00022833"/>
    </source>
</evidence>
<evidence type="ECO:0000256" key="4">
    <source>
        <dbReference type="ARBA" id="ARBA00022679"/>
    </source>
</evidence>
<evidence type="ECO:0000256" key="15">
    <source>
        <dbReference type="PROSITE-ProRule" id="PRU00175"/>
    </source>
</evidence>
<evidence type="ECO:0000256" key="1">
    <source>
        <dbReference type="ARBA" id="ARBA00000900"/>
    </source>
</evidence>
<dbReference type="GO" id="GO:0006511">
    <property type="term" value="P:ubiquitin-dependent protein catabolic process"/>
    <property type="evidence" value="ECO:0007669"/>
    <property type="project" value="UniProtKB-UniRule"/>
</dbReference>
<dbReference type="InterPro" id="IPR018957">
    <property type="entry name" value="Znf_C3HC4_RING-type"/>
</dbReference>
<accession>A0A5N6NKT4</accession>
<sequence length="336" mass="38187">MDHQYPDEFDHENIIKKDDKAWKPTKKHNNSSVSGRFDCNICLDPVVTLCGHLYCWPCIYKWIHHQKHPSETLENEIPRCPVCNNKVSQTMIVPLYGGGLAANHVNEDEKGSCLRAVIPPRPPTPRYGVNGTRDSQTNRRPFQRQAPPPLVMPIRGMDITSTVISPSPTIGMLGEMVSGRIFGDLDSPMFATPNSYSLAGILGHGINQKGIHVDPTKIEAIKNWSAPKTLTEKDKVIAYASRQLKTHENNYTTHDLELGAVVFALKIWRHYLYGTKCPIYTSHKSLQHIFNQKYLNMRQRCWVELLNDYDCNIHHHPGKANVVAYALNRTERTKTL</sequence>
<dbReference type="InterPro" id="IPR001841">
    <property type="entry name" value="Znf_RING"/>
</dbReference>
<evidence type="ECO:0000256" key="14">
    <source>
        <dbReference type="ARBA" id="ARBA00023136"/>
    </source>
</evidence>
<keyword evidence="10 16" id="KW-0833">Ubl conjugation pathway</keyword>
<evidence type="ECO:0000256" key="2">
    <source>
        <dbReference type="ARBA" id="ARBA00004308"/>
    </source>
</evidence>
<evidence type="ECO:0000256" key="7">
    <source>
        <dbReference type="ARBA" id="ARBA00022723"/>
    </source>
</evidence>
<keyword evidence="16" id="KW-0256">Endoplasmic reticulum</keyword>
<dbReference type="Pfam" id="PF17917">
    <property type="entry name" value="RT_RNaseH"/>
    <property type="match status" value="1"/>
</dbReference>
<feature type="domain" description="RING-type" evidence="18">
    <location>
        <begin position="39"/>
        <end position="84"/>
    </location>
</feature>
<evidence type="ECO:0000313" key="19">
    <source>
        <dbReference type="EMBL" id="KAD4981769.1"/>
    </source>
</evidence>
<feature type="region of interest" description="Disordered" evidence="17">
    <location>
        <begin position="124"/>
        <end position="151"/>
    </location>
</feature>
<dbReference type="InterPro" id="IPR041373">
    <property type="entry name" value="RT_RNaseH"/>
</dbReference>
<dbReference type="GO" id="GO:0003964">
    <property type="term" value="F:RNA-directed DNA polymerase activity"/>
    <property type="evidence" value="ECO:0007669"/>
    <property type="project" value="UniProtKB-KW"/>
</dbReference>
<keyword evidence="14" id="KW-0472">Membrane</keyword>
<dbReference type="SUPFAM" id="SSF57850">
    <property type="entry name" value="RING/U-box"/>
    <property type="match status" value="1"/>
</dbReference>
<comment type="subcellular location">
    <subcellularLocation>
        <location evidence="2">Endomembrane system</location>
    </subcellularLocation>
    <subcellularLocation>
        <location evidence="16">Endoplasmic reticulum membrane</location>
        <topology evidence="16">Single-pass type IV membrane protein</topology>
    </subcellularLocation>
</comment>
<evidence type="ECO:0000256" key="13">
    <source>
        <dbReference type="ARBA" id="ARBA00022918"/>
    </source>
</evidence>
<evidence type="ECO:0000256" key="6">
    <source>
        <dbReference type="ARBA" id="ARBA00022722"/>
    </source>
</evidence>
<dbReference type="SMART" id="SM00184">
    <property type="entry name" value="RING"/>
    <property type="match status" value="1"/>
</dbReference>
<dbReference type="InterPro" id="IPR013083">
    <property type="entry name" value="Znf_RING/FYVE/PHD"/>
</dbReference>
<dbReference type="AlphaFoldDB" id="A0A5N6NKT4"/>
<evidence type="ECO:0000256" key="9">
    <source>
        <dbReference type="ARBA" id="ARBA00022771"/>
    </source>
</evidence>
<dbReference type="GO" id="GO:0008270">
    <property type="term" value="F:zinc ion binding"/>
    <property type="evidence" value="ECO:0007669"/>
    <property type="project" value="UniProtKB-KW"/>
</dbReference>
<keyword evidence="13" id="KW-0695">RNA-directed DNA polymerase</keyword>
<evidence type="ECO:0000256" key="11">
    <source>
        <dbReference type="ARBA" id="ARBA00022801"/>
    </source>
</evidence>
<dbReference type="EMBL" id="SZYD01000010">
    <property type="protein sequence ID" value="KAD4981769.1"/>
    <property type="molecule type" value="Genomic_DNA"/>
</dbReference>
<evidence type="ECO:0000256" key="3">
    <source>
        <dbReference type="ARBA" id="ARBA00004906"/>
    </source>
</evidence>
<evidence type="ECO:0000256" key="8">
    <source>
        <dbReference type="ARBA" id="ARBA00022759"/>
    </source>
</evidence>
<dbReference type="GO" id="GO:0005789">
    <property type="term" value="C:endoplasmic reticulum membrane"/>
    <property type="evidence" value="ECO:0007669"/>
    <property type="project" value="UniProtKB-SubCell"/>
</dbReference>
<reference evidence="19 20" key="1">
    <citation type="submission" date="2019-05" db="EMBL/GenBank/DDBJ databases">
        <title>Mikania micrantha, genome provides insights into the molecular mechanism of rapid growth.</title>
        <authorList>
            <person name="Liu B."/>
        </authorList>
    </citation>
    <scope>NUCLEOTIDE SEQUENCE [LARGE SCALE GENOMIC DNA]</scope>
    <source>
        <strain evidence="19">NLD-2019</strain>
        <tissue evidence="19">Leaf</tissue>
    </source>
</reference>
<dbReference type="UniPathway" id="UPA00143"/>
<proteinExistence type="predicted"/>
<evidence type="ECO:0000259" key="18">
    <source>
        <dbReference type="PROSITE" id="PS50089"/>
    </source>
</evidence>
<keyword evidence="9 15" id="KW-0863">Zinc-finger</keyword>
<comment type="domain">
    <text evidence="16">The RING-type zinc finger domain is responsible for E3 ligase activity.</text>
</comment>
<keyword evidence="8" id="KW-0255">Endonuclease</keyword>
<dbReference type="Proteomes" id="UP000326396">
    <property type="component" value="Linkage Group LG18"/>
</dbReference>
<keyword evidence="20" id="KW-1185">Reference proteome</keyword>
<keyword evidence="4 16" id="KW-0808">Transferase</keyword>
<evidence type="ECO:0000256" key="17">
    <source>
        <dbReference type="SAM" id="MobiDB-lite"/>
    </source>
</evidence>